<evidence type="ECO:0000259" key="2">
    <source>
        <dbReference type="Pfam" id="PF13632"/>
    </source>
</evidence>
<dbReference type="PANTHER" id="PTHR16779">
    <property type="entry name" value="BETA-1,4-MANNOSYLTRANSFERASE EGH"/>
    <property type="match status" value="1"/>
</dbReference>
<comment type="caution">
    <text evidence="3">The sequence shown here is derived from an EMBL/GenBank/DDBJ whole genome shotgun (WGS) entry which is preliminary data.</text>
</comment>
<gene>
    <name evidence="3" type="ORF">DPMN_108615</name>
</gene>
<feature type="domain" description="Glycosyltransferase 2-like" evidence="2">
    <location>
        <begin position="184"/>
        <end position="389"/>
    </location>
</feature>
<dbReference type="Proteomes" id="UP000828390">
    <property type="component" value="Unassembled WGS sequence"/>
</dbReference>
<dbReference type="PANTHER" id="PTHR16779:SF1">
    <property type="entry name" value="BETA-1,4-MANNOSYLTRANSFERASE EGH"/>
    <property type="match status" value="1"/>
</dbReference>
<dbReference type="EMBL" id="JAIWYP010000004">
    <property type="protein sequence ID" value="KAH3835267.1"/>
    <property type="molecule type" value="Genomic_DNA"/>
</dbReference>
<evidence type="ECO:0000313" key="4">
    <source>
        <dbReference type="Proteomes" id="UP000828390"/>
    </source>
</evidence>
<keyword evidence="1" id="KW-0812">Transmembrane</keyword>
<protein>
    <recommendedName>
        <fullName evidence="2">Glycosyltransferase 2-like domain-containing protein</fullName>
    </recommendedName>
</protein>
<evidence type="ECO:0000313" key="3">
    <source>
        <dbReference type="EMBL" id="KAH3835267.1"/>
    </source>
</evidence>
<keyword evidence="1" id="KW-0472">Membrane</keyword>
<organism evidence="3 4">
    <name type="scientific">Dreissena polymorpha</name>
    <name type="common">Zebra mussel</name>
    <name type="synonym">Mytilus polymorpha</name>
    <dbReference type="NCBI Taxonomy" id="45954"/>
    <lineage>
        <taxon>Eukaryota</taxon>
        <taxon>Metazoa</taxon>
        <taxon>Spiralia</taxon>
        <taxon>Lophotrochozoa</taxon>
        <taxon>Mollusca</taxon>
        <taxon>Bivalvia</taxon>
        <taxon>Autobranchia</taxon>
        <taxon>Heteroconchia</taxon>
        <taxon>Euheterodonta</taxon>
        <taxon>Imparidentia</taxon>
        <taxon>Neoheterodontei</taxon>
        <taxon>Myida</taxon>
        <taxon>Dreissenoidea</taxon>
        <taxon>Dreissenidae</taxon>
        <taxon>Dreissena</taxon>
    </lineage>
</organism>
<proteinExistence type="predicted"/>
<reference evidence="3" key="1">
    <citation type="journal article" date="2019" name="bioRxiv">
        <title>The Genome of the Zebra Mussel, Dreissena polymorpha: A Resource for Invasive Species Research.</title>
        <authorList>
            <person name="McCartney M.A."/>
            <person name="Auch B."/>
            <person name="Kono T."/>
            <person name="Mallez S."/>
            <person name="Zhang Y."/>
            <person name="Obille A."/>
            <person name="Becker A."/>
            <person name="Abrahante J.E."/>
            <person name="Garbe J."/>
            <person name="Badalamenti J.P."/>
            <person name="Herman A."/>
            <person name="Mangelson H."/>
            <person name="Liachko I."/>
            <person name="Sullivan S."/>
            <person name="Sone E.D."/>
            <person name="Koren S."/>
            <person name="Silverstein K.A.T."/>
            <person name="Beckman K.B."/>
            <person name="Gohl D.M."/>
        </authorList>
    </citation>
    <scope>NUCLEOTIDE SEQUENCE</scope>
    <source>
        <strain evidence="3">Duluth1</strain>
        <tissue evidence="3">Whole animal</tissue>
    </source>
</reference>
<dbReference type="OrthoDB" id="3971593at2759"/>
<sequence length="469" mass="53396">MEGFSHILHVLTVLLLLVIIFIFSILAGGLGPDRMAGFDPFIQYGQWATTLLYLLRFLTFIPIPQAIFNFCGLVMYNTHPPKPKLKTSTLFGPFICFRVVTRGTFPDLVKKNIEKNVEVCSRIGLDNYIIEVVTDNVMNLAKSPRHREIVVPAKYQTKNHTLYKARALNYCLEPGINMLTDNDWIVHLDEETLLTESSVIGIVNFINDGTYKFGQGVITYANEEIVSWVTTLADLVRVGMDYGMIRFCLKYLHRPVFSWKGSFIVSNAGVEKQITYDFGLEGSIAEDCFFALTAWKEGHQFGFVDGEMWEKSTFSAMDYIHQRKRWVQGIYNVFFSPLIPYRYKGGITLMLLSWVFMPFTVPNIVLVPLFPLPMWRCVNVLCAFMGATMLFLFIFGAIKSFSPRRMGWPKYVFLCFVPIIIVPVSMVLETIGVVTALCTTKKTSFHIVDKQTVLPKTVLPSTAHTVQHV</sequence>
<dbReference type="InterPro" id="IPR027389">
    <property type="entry name" value="B_mannosylTrfase_Bre-3/Egh"/>
</dbReference>
<dbReference type="Pfam" id="PF13632">
    <property type="entry name" value="Glyco_trans_2_3"/>
    <property type="match status" value="1"/>
</dbReference>
<reference evidence="3" key="2">
    <citation type="submission" date="2020-11" db="EMBL/GenBank/DDBJ databases">
        <authorList>
            <person name="McCartney M.A."/>
            <person name="Auch B."/>
            <person name="Kono T."/>
            <person name="Mallez S."/>
            <person name="Becker A."/>
            <person name="Gohl D.M."/>
            <person name="Silverstein K.A.T."/>
            <person name="Koren S."/>
            <person name="Bechman K.B."/>
            <person name="Herman A."/>
            <person name="Abrahante J.E."/>
            <person name="Garbe J."/>
        </authorList>
    </citation>
    <scope>NUCLEOTIDE SEQUENCE</scope>
    <source>
        <strain evidence="3">Duluth1</strain>
        <tissue evidence="3">Whole animal</tissue>
    </source>
</reference>
<accession>A0A9D4K8V1</accession>
<feature type="transmembrane region" description="Helical" evidence="1">
    <location>
        <begin position="349"/>
        <end position="372"/>
    </location>
</feature>
<keyword evidence="4" id="KW-1185">Reference proteome</keyword>
<keyword evidence="1" id="KW-1133">Transmembrane helix</keyword>
<dbReference type="InterPro" id="IPR001173">
    <property type="entry name" value="Glyco_trans_2-like"/>
</dbReference>
<dbReference type="GO" id="GO:0005737">
    <property type="term" value="C:cytoplasm"/>
    <property type="evidence" value="ECO:0007669"/>
    <property type="project" value="TreeGrafter"/>
</dbReference>
<dbReference type="AlphaFoldDB" id="A0A9D4K8V1"/>
<feature type="transmembrane region" description="Helical" evidence="1">
    <location>
        <begin position="378"/>
        <end position="399"/>
    </location>
</feature>
<dbReference type="SUPFAM" id="SSF53448">
    <property type="entry name" value="Nucleotide-diphospho-sugar transferases"/>
    <property type="match status" value="1"/>
</dbReference>
<feature type="transmembrane region" description="Helical" evidence="1">
    <location>
        <begin position="411"/>
        <end position="437"/>
    </location>
</feature>
<dbReference type="GO" id="GO:0019187">
    <property type="term" value="F:beta-1,4-mannosyltransferase activity"/>
    <property type="evidence" value="ECO:0007669"/>
    <property type="project" value="InterPro"/>
</dbReference>
<dbReference type="InterPro" id="IPR029044">
    <property type="entry name" value="Nucleotide-diphossugar_trans"/>
</dbReference>
<name>A0A9D4K8V1_DREPO</name>
<evidence type="ECO:0000256" key="1">
    <source>
        <dbReference type="SAM" id="Phobius"/>
    </source>
</evidence>
<feature type="transmembrane region" description="Helical" evidence="1">
    <location>
        <begin position="7"/>
        <end position="31"/>
    </location>
</feature>
<feature type="transmembrane region" description="Helical" evidence="1">
    <location>
        <begin position="51"/>
        <end position="76"/>
    </location>
</feature>